<sequence>MTSNGLHQADMCVYGQREAEEGQGGMIVHEEEEGLQCCSGFTDNLARAHKRGENGKDDMVGRRGTGRSTIAQKKCTQINEKSRDPRVLKQKACGGLTPLSRHTQIFRGFPRSL</sequence>
<accession>A0A0C3FJQ5</accession>
<name>A0A0C3FJQ5_PILCF</name>
<dbReference type="InParanoid" id="A0A0C3FJQ5"/>
<keyword evidence="2" id="KW-1185">Reference proteome</keyword>
<protein>
    <submittedName>
        <fullName evidence="1">Uncharacterized protein</fullName>
    </submittedName>
</protein>
<dbReference type="EMBL" id="KN833005">
    <property type="protein sequence ID" value="KIM80109.1"/>
    <property type="molecule type" value="Genomic_DNA"/>
</dbReference>
<gene>
    <name evidence="1" type="ORF">PILCRDRAFT_535526</name>
</gene>
<reference evidence="2" key="2">
    <citation type="submission" date="2015-01" db="EMBL/GenBank/DDBJ databases">
        <title>Evolutionary Origins and Diversification of the Mycorrhizal Mutualists.</title>
        <authorList>
            <consortium name="DOE Joint Genome Institute"/>
            <consortium name="Mycorrhizal Genomics Consortium"/>
            <person name="Kohler A."/>
            <person name="Kuo A."/>
            <person name="Nagy L.G."/>
            <person name="Floudas D."/>
            <person name="Copeland A."/>
            <person name="Barry K.W."/>
            <person name="Cichocki N."/>
            <person name="Veneault-Fourrey C."/>
            <person name="LaButti K."/>
            <person name="Lindquist E.A."/>
            <person name="Lipzen A."/>
            <person name="Lundell T."/>
            <person name="Morin E."/>
            <person name="Murat C."/>
            <person name="Riley R."/>
            <person name="Ohm R."/>
            <person name="Sun H."/>
            <person name="Tunlid A."/>
            <person name="Henrissat B."/>
            <person name="Grigoriev I.V."/>
            <person name="Hibbett D.S."/>
            <person name="Martin F."/>
        </authorList>
    </citation>
    <scope>NUCLEOTIDE SEQUENCE [LARGE SCALE GENOMIC DNA]</scope>
    <source>
        <strain evidence="2">F 1598</strain>
    </source>
</reference>
<reference evidence="1 2" key="1">
    <citation type="submission" date="2014-04" db="EMBL/GenBank/DDBJ databases">
        <authorList>
            <consortium name="DOE Joint Genome Institute"/>
            <person name="Kuo A."/>
            <person name="Tarkka M."/>
            <person name="Buscot F."/>
            <person name="Kohler A."/>
            <person name="Nagy L.G."/>
            <person name="Floudas D."/>
            <person name="Copeland A."/>
            <person name="Barry K.W."/>
            <person name="Cichocki N."/>
            <person name="Veneault-Fourrey C."/>
            <person name="LaButti K."/>
            <person name="Lindquist E.A."/>
            <person name="Lipzen A."/>
            <person name="Lundell T."/>
            <person name="Morin E."/>
            <person name="Murat C."/>
            <person name="Sun H."/>
            <person name="Tunlid A."/>
            <person name="Henrissat B."/>
            <person name="Grigoriev I.V."/>
            <person name="Hibbett D.S."/>
            <person name="Martin F."/>
            <person name="Nordberg H.P."/>
            <person name="Cantor M.N."/>
            <person name="Hua S.X."/>
        </authorList>
    </citation>
    <scope>NUCLEOTIDE SEQUENCE [LARGE SCALE GENOMIC DNA]</scope>
    <source>
        <strain evidence="1 2">F 1598</strain>
    </source>
</reference>
<evidence type="ECO:0000313" key="2">
    <source>
        <dbReference type="Proteomes" id="UP000054166"/>
    </source>
</evidence>
<evidence type="ECO:0000313" key="1">
    <source>
        <dbReference type="EMBL" id="KIM80109.1"/>
    </source>
</evidence>
<dbReference type="Proteomes" id="UP000054166">
    <property type="component" value="Unassembled WGS sequence"/>
</dbReference>
<organism evidence="1 2">
    <name type="scientific">Piloderma croceum (strain F 1598)</name>
    <dbReference type="NCBI Taxonomy" id="765440"/>
    <lineage>
        <taxon>Eukaryota</taxon>
        <taxon>Fungi</taxon>
        <taxon>Dikarya</taxon>
        <taxon>Basidiomycota</taxon>
        <taxon>Agaricomycotina</taxon>
        <taxon>Agaricomycetes</taxon>
        <taxon>Agaricomycetidae</taxon>
        <taxon>Atheliales</taxon>
        <taxon>Atheliaceae</taxon>
        <taxon>Piloderma</taxon>
    </lineage>
</organism>
<dbReference type="AlphaFoldDB" id="A0A0C3FJQ5"/>
<proteinExistence type="predicted"/>
<dbReference type="HOGENOM" id="CLU_2134472_0_0_1"/>